<comment type="caution">
    <text evidence="7">The sequence shown here is derived from an EMBL/GenBank/DDBJ whole genome shotgun (WGS) entry which is preliminary data.</text>
</comment>
<dbReference type="InterPro" id="IPR030660">
    <property type="entry name" value="ABC_branched_ATPase_LivF/BraG"/>
</dbReference>
<proteinExistence type="inferred from homology"/>
<dbReference type="PIRSF" id="PIRSF039137">
    <property type="entry name" value="ABC_branched_ATPase"/>
    <property type="match status" value="1"/>
</dbReference>
<dbReference type="PROSITE" id="PS00211">
    <property type="entry name" value="ABC_TRANSPORTER_1"/>
    <property type="match status" value="1"/>
</dbReference>
<dbReference type="GO" id="GO:0015807">
    <property type="term" value="P:L-amino acid transport"/>
    <property type="evidence" value="ECO:0007669"/>
    <property type="project" value="TreeGrafter"/>
</dbReference>
<keyword evidence="5" id="KW-0029">Amino-acid transport</keyword>
<dbReference type="Pfam" id="PF00005">
    <property type="entry name" value="ABC_tran"/>
    <property type="match status" value="1"/>
</dbReference>
<reference evidence="7" key="1">
    <citation type="journal article" date="2020" name="mSystems">
        <title>Genome- and Community-Level Interaction Insights into Carbon Utilization and Element Cycling Functions of Hydrothermarchaeota in Hydrothermal Sediment.</title>
        <authorList>
            <person name="Zhou Z."/>
            <person name="Liu Y."/>
            <person name="Xu W."/>
            <person name="Pan J."/>
            <person name="Luo Z.H."/>
            <person name="Li M."/>
        </authorList>
    </citation>
    <scope>NUCLEOTIDE SEQUENCE [LARGE SCALE GENOMIC DNA]</scope>
    <source>
        <strain evidence="7">SpSt-769</strain>
    </source>
</reference>
<dbReference type="PROSITE" id="PS50893">
    <property type="entry name" value="ABC_TRANSPORTER_2"/>
    <property type="match status" value="1"/>
</dbReference>
<evidence type="ECO:0000256" key="1">
    <source>
        <dbReference type="ARBA" id="ARBA00005417"/>
    </source>
</evidence>
<dbReference type="PANTHER" id="PTHR43820">
    <property type="entry name" value="HIGH-AFFINITY BRANCHED-CHAIN AMINO ACID TRANSPORT ATP-BINDING PROTEIN LIVF"/>
    <property type="match status" value="1"/>
</dbReference>
<evidence type="ECO:0000259" key="6">
    <source>
        <dbReference type="PROSITE" id="PS50893"/>
    </source>
</evidence>
<dbReference type="InterPro" id="IPR027417">
    <property type="entry name" value="P-loop_NTPase"/>
</dbReference>
<evidence type="ECO:0000256" key="5">
    <source>
        <dbReference type="ARBA" id="ARBA00022970"/>
    </source>
</evidence>
<feature type="domain" description="ABC transporter" evidence="6">
    <location>
        <begin position="2"/>
        <end position="235"/>
    </location>
</feature>
<dbReference type="EMBL" id="DTGT01000328">
    <property type="protein sequence ID" value="HGH61650.1"/>
    <property type="molecule type" value="Genomic_DNA"/>
</dbReference>
<dbReference type="AlphaFoldDB" id="A0A7C4EUR5"/>
<keyword evidence="2" id="KW-0813">Transport</keyword>
<evidence type="ECO:0000256" key="4">
    <source>
        <dbReference type="ARBA" id="ARBA00022840"/>
    </source>
</evidence>
<comment type="similarity">
    <text evidence="1">Belongs to the ABC transporter superfamily.</text>
</comment>
<gene>
    <name evidence="7" type="ORF">ENV54_10170</name>
</gene>
<dbReference type="GO" id="GO:0015658">
    <property type="term" value="F:branched-chain amino acid transmembrane transporter activity"/>
    <property type="evidence" value="ECO:0007669"/>
    <property type="project" value="InterPro"/>
</dbReference>
<dbReference type="InterPro" id="IPR052156">
    <property type="entry name" value="BCAA_Transport_ATP-bd_LivF"/>
</dbReference>
<organism evidence="7">
    <name type="scientific">Desulfomonile tiedjei</name>
    <dbReference type="NCBI Taxonomy" id="2358"/>
    <lineage>
        <taxon>Bacteria</taxon>
        <taxon>Pseudomonadati</taxon>
        <taxon>Thermodesulfobacteriota</taxon>
        <taxon>Desulfomonilia</taxon>
        <taxon>Desulfomonilales</taxon>
        <taxon>Desulfomonilaceae</taxon>
        <taxon>Desulfomonile</taxon>
    </lineage>
</organism>
<evidence type="ECO:0000256" key="3">
    <source>
        <dbReference type="ARBA" id="ARBA00022741"/>
    </source>
</evidence>
<accession>A0A7C4EUR5</accession>
<evidence type="ECO:0000313" key="7">
    <source>
        <dbReference type="EMBL" id="HGH61650.1"/>
    </source>
</evidence>
<dbReference type="SMART" id="SM00382">
    <property type="entry name" value="AAA"/>
    <property type="match status" value="1"/>
</dbReference>
<dbReference type="GO" id="GO:0016887">
    <property type="term" value="F:ATP hydrolysis activity"/>
    <property type="evidence" value="ECO:0007669"/>
    <property type="project" value="InterPro"/>
</dbReference>
<dbReference type="PANTHER" id="PTHR43820:SF8">
    <property type="entry name" value="ABC TRANSPORTER SUBSTRATE-BINDING PROTEIN"/>
    <property type="match status" value="1"/>
</dbReference>
<protein>
    <submittedName>
        <fullName evidence="7">ABC transporter ATP-binding protein</fullName>
    </submittedName>
</protein>
<keyword evidence="3" id="KW-0547">Nucleotide-binding</keyword>
<dbReference type="CDD" id="cd03224">
    <property type="entry name" value="ABC_TM1139_LivF_branched"/>
    <property type="match status" value="1"/>
</dbReference>
<dbReference type="SUPFAM" id="SSF52540">
    <property type="entry name" value="P-loop containing nucleoside triphosphate hydrolases"/>
    <property type="match status" value="1"/>
</dbReference>
<dbReference type="InterPro" id="IPR017871">
    <property type="entry name" value="ABC_transporter-like_CS"/>
</dbReference>
<evidence type="ECO:0000256" key="2">
    <source>
        <dbReference type="ARBA" id="ARBA00022448"/>
    </source>
</evidence>
<name>A0A7C4EUR5_9BACT</name>
<dbReference type="GO" id="GO:0005524">
    <property type="term" value="F:ATP binding"/>
    <property type="evidence" value="ECO:0007669"/>
    <property type="project" value="UniProtKB-KW"/>
</dbReference>
<dbReference type="InterPro" id="IPR003593">
    <property type="entry name" value="AAA+_ATPase"/>
</dbReference>
<sequence length="254" mass="28720">MLETKNIEIYYGKIMVVRGLSLAVEKGEIRAILGANGAGKSTTLKTIMGYLDDQPEKGTIWFKGRRIDGMKTERIVPMGIAYVPEGREVFPELTLKENLLMGAYTRSDGRVREDMERVFTYFPVLKDRLKQQAGTLSGGEQQMLAIGRALMSNPELMILDEPSLGLSPLLVAEIFDIIKTINQAGATILLVEQNAKKALSVCHHAFIMETGRIVLEGNPEKLMQNEDVQEFYLGMKKETSVKGYQRYKRKKRWR</sequence>
<keyword evidence="4 7" id="KW-0067">ATP-binding</keyword>
<dbReference type="Gene3D" id="3.40.50.300">
    <property type="entry name" value="P-loop containing nucleotide triphosphate hydrolases"/>
    <property type="match status" value="1"/>
</dbReference>
<dbReference type="InterPro" id="IPR003439">
    <property type="entry name" value="ABC_transporter-like_ATP-bd"/>
</dbReference>